<dbReference type="KEGG" id="this:HZT40_18575"/>
<keyword evidence="2" id="KW-1185">Reference proteome</keyword>
<gene>
    <name evidence="1" type="ORF">HZT40_18575</name>
</gene>
<proteinExistence type="predicted"/>
<evidence type="ECO:0000313" key="2">
    <source>
        <dbReference type="Proteomes" id="UP000510621"/>
    </source>
</evidence>
<organism evidence="1 2">
    <name type="scientific">Candidatus Thiothrix singaporensis</name>
    <dbReference type="NCBI Taxonomy" id="2799669"/>
    <lineage>
        <taxon>Bacteria</taxon>
        <taxon>Pseudomonadati</taxon>
        <taxon>Pseudomonadota</taxon>
        <taxon>Gammaproteobacteria</taxon>
        <taxon>Thiotrichales</taxon>
        <taxon>Thiotrichaceae</taxon>
        <taxon>Thiothrix</taxon>
    </lineage>
</organism>
<accession>A0A7L6AVV6</accession>
<dbReference type="Proteomes" id="UP000510621">
    <property type="component" value="Chromosome"/>
</dbReference>
<dbReference type="EMBL" id="CP059265">
    <property type="protein sequence ID" value="QLQ33266.1"/>
    <property type="molecule type" value="Genomic_DNA"/>
</dbReference>
<evidence type="ECO:0000313" key="1">
    <source>
        <dbReference type="EMBL" id="QLQ33266.1"/>
    </source>
</evidence>
<name>A0A7L6AVV6_9GAMM</name>
<protein>
    <submittedName>
        <fullName evidence="1">Uncharacterized protein</fullName>
    </submittedName>
</protein>
<reference evidence="1" key="1">
    <citation type="submission" date="2020-06" db="EMBL/GenBank/DDBJ databases">
        <title>Analysis procedures for assessing recovery of high quality, complete, closed genomes from Nanopore long read metagenome sequencing.</title>
        <authorList>
            <person name="Bessarab I."/>
            <person name="Arumugam K."/>
            <person name="Haryono M."/>
            <person name="Liu X."/>
            <person name="Roy S."/>
            <person name="Zuniga-Montanez R.E."/>
            <person name="Qiu G."/>
            <person name="Drautz-Moses D.I."/>
            <person name="Law Y.Y."/>
            <person name="Wuertz S."/>
            <person name="Lauro F.M."/>
            <person name="Huson D.H."/>
            <person name="Williams R.B."/>
        </authorList>
    </citation>
    <scope>NUCLEOTIDE SEQUENCE [LARGE SCALE GENOMIC DNA]</scope>
    <source>
        <strain evidence="1">SSD2</strain>
    </source>
</reference>
<sequence length="63" mass="6843">MRDRALGKIAPLILDLDAFGFVEHTAVAFNLDAAVAGSSRDREPWAVMIRLLESGDRIRSGSS</sequence>
<dbReference type="AlphaFoldDB" id="A0A7L6AVV6"/>